<dbReference type="PANTHER" id="PTHR34383:SF3">
    <property type="entry name" value="POLYPHOSPHATE:AMP PHOSPHOTRANSFERASE"/>
    <property type="match status" value="1"/>
</dbReference>
<dbReference type="RefSeq" id="WP_086984870.1">
    <property type="nucleotide sequence ID" value="NZ_FJNA01000001.1"/>
</dbReference>
<accession>A0AB37ZWU0</accession>
<protein>
    <submittedName>
        <fullName evidence="2">Polyphosphate:AMP phosphotransferase</fullName>
    </submittedName>
</protein>
<gene>
    <name evidence="2" type="ORF">SAMN04488525_101511</name>
</gene>
<dbReference type="SUPFAM" id="SSF52540">
    <property type="entry name" value="P-loop containing nucleoside triphosphate hydrolases"/>
    <property type="match status" value="2"/>
</dbReference>
<feature type="domain" description="Polyphosphate kinase-2-related" evidence="1">
    <location>
        <begin position="19"/>
        <end position="229"/>
    </location>
</feature>
<name>A0AB37ZWU0_9LACT</name>
<dbReference type="PANTHER" id="PTHR34383">
    <property type="entry name" value="POLYPHOSPHATE:AMP PHOSPHOTRANSFERASE-RELATED"/>
    <property type="match status" value="1"/>
</dbReference>
<dbReference type="Proteomes" id="UP000199042">
    <property type="component" value="Unassembled WGS sequence"/>
</dbReference>
<keyword evidence="3" id="KW-1185">Reference proteome</keyword>
<dbReference type="Gene3D" id="3.40.50.300">
    <property type="entry name" value="P-loop containing nucleotide triphosphate hydrolases"/>
    <property type="match status" value="2"/>
</dbReference>
<dbReference type="InterPro" id="IPR022488">
    <property type="entry name" value="PPK2-related"/>
</dbReference>
<evidence type="ECO:0000313" key="3">
    <source>
        <dbReference type="Proteomes" id="UP000199042"/>
    </source>
</evidence>
<dbReference type="AlphaFoldDB" id="A0AB37ZWU0"/>
<proteinExistence type="predicted"/>
<reference evidence="2 3" key="1">
    <citation type="submission" date="2016-10" db="EMBL/GenBank/DDBJ databases">
        <authorList>
            <person name="Varghese N."/>
            <person name="Submissions S."/>
        </authorList>
    </citation>
    <scope>NUCLEOTIDE SEQUENCE [LARGE SCALE GENOMIC DNA]</scope>
    <source>
        <strain evidence="2 3">DSM 14526</strain>
    </source>
</reference>
<comment type="caution">
    <text evidence="2">The sequence shown here is derived from an EMBL/GenBank/DDBJ whole genome shotgun (WGS) entry which is preliminary data.</text>
</comment>
<evidence type="ECO:0000313" key="2">
    <source>
        <dbReference type="EMBL" id="SDZ88610.1"/>
    </source>
</evidence>
<organism evidence="2 3">
    <name type="scientific">Trichococcus collinsii</name>
    <dbReference type="NCBI Taxonomy" id="157076"/>
    <lineage>
        <taxon>Bacteria</taxon>
        <taxon>Bacillati</taxon>
        <taxon>Bacillota</taxon>
        <taxon>Bacilli</taxon>
        <taxon>Lactobacillales</taxon>
        <taxon>Carnobacteriaceae</taxon>
        <taxon>Trichococcus</taxon>
    </lineage>
</organism>
<evidence type="ECO:0000259" key="1">
    <source>
        <dbReference type="Pfam" id="PF03976"/>
    </source>
</evidence>
<dbReference type="EMBL" id="FNQH01000001">
    <property type="protein sequence ID" value="SDZ88610.1"/>
    <property type="molecule type" value="Genomic_DNA"/>
</dbReference>
<dbReference type="Pfam" id="PF03976">
    <property type="entry name" value="PPK2"/>
    <property type="match status" value="2"/>
</dbReference>
<sequence length="497" mass="58250">MLKDFDFDKKDTTLSGTKRSELGSELAALQRKLVNSDSSMLIIVDGWESSGKGHILKDLTRELDPRYFEVSVFDDALDDYAERPFLWRFARDLPGKGRIAFFDRSFYSELMNDLKVKDERLEHHLGYISFLERMLIADNTIVLKLFLHHSENTMEQRIEKLKNDPYREFLITKDDEKQLKKYNKYLKHFDKILGMTNFESSPWHVISSEDLKNASREAISIASRTLKSHLEQTEKKPPVPIRSVLKEKPLAKIDLKATITEEEYEAQLAKLQEEAGELVYEMWLKKIPCVLVFEGTDAAGKGGAISRLTRLIDPRSYDVATTAAPTENESRFNYLRRFYQTFPVKGKMTIYDRSWYGRVLVERVEGFTPEHRWAAAYDEINEMEHNLVHDGLLIIKFLIVIDKEEQKQRFQDRENDPEKNYKLTDEDWRNHEKFEQYEEAMNEMVARTDTKDAPWIIVEGTQKEYARIKVLKEFIGRAKAFIDSHEGNKQGKENSRM</sequence>
<dbReference type="InterPro" id="IPR027417">
    <property type="entry name" value="P-loop_NTPase"/>
</dbReference>
<feature type="domain" description="Polyphosphate kinase-2-related" evidence="1">
    <location>
        <begin position="260"/>
        <end position="479"/>
    </location>
</feature>